<dbReference type="SUPFAM" id="SSF53098">
    <property type="entry name" value="Ribonuclease H-like"/>
    <property type="match status" value="1"/>
</dbReference>
<dbReference type="GO" id="GO:0003676">
    <property type="term" value="F:nucleic acid binding"/>
    <property type="evidence" value="ECO:0007669"/>
    <property type="project" value="InterPro"/>
</dbReference>
<organism evidence="2 3">
    <name type="scientific">Bifidobacterium adolescentis</name>
    <dbReference type="NCBI Taxonomy" id="1680"/>
    <lineage>
        <taxon>Bacteria</taxon>
        <taxon>Bacillati</taxon>
        <taxon>Actinomycetota</taxon>
        <taxon>Actinomycetes</taxon>
        <taxon>Bifidobacteriales</taxon>
        <taxon>Bifidobacteriaceae</taxon>
        <taxon>Bifidobacterium</taxon>
    </lineage>
</organism>
<protein>
    <submittedName>
        <fullName evidence="2">DNA polymerase III subunit alpha</fullName>
    </submittedName>
</protein>
<dbReference type="SMART" id="SM00479">
    <property type="entry name" value="EXOIII"/>
    <property type="match status" value="1"/>
</dbReference>
<dbReference type="InterPro" id="IPR012337">
    <property type="entry name" value="RNaseH-like_sf"/>
</dbReference>
<accession>A0A1X3A1Y7</accession>
<dbReference type="PANTHER" id="PTHR30231">
    <property type="entry name" value="DNA POLYMERASE III SUBUNIT EPSILON"/>
    <property type="match status" value="1"/>
</dbReference>
<dbReference type="PANTHER" id="PTHR30231:SF42">
    <property type="entry name" value="EXONUCLEASE"/>
    <property type="match status" value="1"/>
</dbReference>
<dbReference type="RefSeq" id="WP_085381891.1">
    <property type="nucleotide sequence ID" value="NZ_LNKI01000002.1"/>
</dbReference>
<sequence>MSLNFVAVDFETANQHHASICAMGLVKVSDGEIAARFSTPIRPPHGLDYFSEINTHIHGMTEEDIKTAPILPMAFLSAYTEYMPDNEVFVAHRASSADMSMLRKGLGIYDIPMPPNSWLDSWEIAKRYVPGLKNYKLTTVAKELGVYEKGHHDPVVDAEMSARIVLEIARLNDIDSIYEFNATVLHP</sequence>
<comment type="caution">
    <text evidence="2">The sequence shown here is derived from an EMBL/GenBank/DDBJ whole genome shotgun (WGS) entry which is preliminary data.</text>
</comment>
<dbReference type="EMBL" id="LNKI01000002">
    <property type="protein sequence ID" value="OSH00654.1"/>
    <property type="molecule type" value="Genomic_DNA"/>
</dbReference>
<dbReference type="Pfam" id="PF00929">
    <property type="entry name" value="RNase_T"/>
    <property type="match status" value="1"/>
</dbReference>
<evidence type="ECO:0000313" key="2">
    <source>
        <dbReference type="EMBL" id="OSH00654.1"/>
    </source>
</evidence>
<evidence type="ECO:0000259" key="1">
    <source>
        <dbReference type="SMART" id="SM00479"/>
    </source>
</evidence>
<dbReference type="Gene3D" id="3.30.420.10">
    <property type="entry name" value="Ribonuclease H-like superfamily/Ribonuclease H"/>
    <property type="match status" value="1"/>
</dbReference>
<dbReference type="InterPro" id="IPR036397">
    <property type="entry name" value="RNaseH_sf"/>
</dbReference>
<dbReference type="InterPro" id="IPR013520">
    <property type="entry name" value="Ribonucl_H"/>
</dbReference>
<gene>
    <name evidence="2" type="ORF">AL0467_1054</name>
</gene>
<feature type="domain" description="Exonuclease" evidence="1">
    <location>
        <begin position="4"/>
        <end position="174"/>
    </location>
</feature>
<dbReference type="GO" id="GO:0008408">
    <property type="term" value="F:3'-5' exonuclease activity"/>
    <property type="evidence" value="ECO:0007669"/>
    <property type="project" value="TreeGrafter"/>
</dbReference>
<proteinExistence type="predicted"/>
<dbReference type="Proteomes" id="UP000193208">
    <property type="component" value="Unassembled WGS sequence"/>
</dbReference>
<dbReference type="AlphaFoldDB" id="A0A1X3A1Y7"/>
<evidence type="ECO:0000313" key="3">
    <source>
        <dbReference type="Proteomes" id="UP000193208"/>
    </source>
</evidence>
<dbReference type="GO" id="GO:0005829">
    <property type="term" value="C:cytosol"/>
    <property type="evidence" value="ECO:0007669"/>
    <property type="project" value="TreeGrafter"/>
</dbReference>
<reference evidence="2 3" key="1">
    <citation type="journal article" date="2016" name="Sci. Rep.">
        <title>Evaluation of genetic diversity among strains of the human gut commensal Bifidobacterium adolescentis.</title>
        <authorList>
            <person name="Duranti S."/>
            <person name="Milani C."/>
            <person name="Lugli G.A."/>
            <person name="Mancabelli L."/>
            <person name="Turroni F."/>
            <person name="Ferrario C."/>
            <person name="Mangifesta M."/>
            <person name="Viappiani A."/>
            <person name="Sanchez B."/>
            <person name="Margolles A."/>
            <person name="van Sinderen D."/>
            <person name="Ventura M."/>
        </authorList>
    </citation>
    <scope>NUCLEOTIDE SEQUENCE [LARGE SCALE GENOMIC DNA]</scope>
    <source>
        <strain evidence="2 3">AL46-7</strain>
    </source>
</reference>
<name>A0A1X3A1Y7_BIFAD</name>